<organism evidence="1 2">
    <name type="scientific">Batillaria attramentaria</name>
    <dbReference type="NCBI Taxonomy" id="370345"/>
    <lineage>
        <taxon>Eukaryota</taxon>
        <taxon>Metazoa</taxon>
        <taxon>Spiralia</taxon>
        <taxon>Lophotrochozoa</taxon>
        <taxon>Mollusca</taxon>
        <taxon>Gastropoda</taxon>
        <taxon>Caenogastropoda</taxon>
        <taxon>Sorbeoconcha</taxon>
        <taxon>Cerithioidea</taxon>
        <taxon>Batillariidae</taxon>
        <taxon>Batillaria</taxon>
    </lineage>
</organism>
<proteinExistence type="predicted"/>
<dbReference type="Proteomes" id="UP001519460">
    <property type="component" value="Unassembled WGS sequence"/>
</dbReference>
<gene>
    <name evidence="1" type="ORF">BaRGS_00005623</name>
</gene>
<dbReference type="AlphaFoldDB" id="A0ABD0LU32"/>
<evidence type="ECO:0000313" key="2">
    <source>
        <dbReference type="Proteomes" id="UP001519460"/>
    </source>
</evidence>
<name>A0ABD0LU32_9CAEN</name>
<keyword evidence="2" id="KW-1185">Reference proteome</keyword>
<sequence length="116" mass="13064">MNEQIHKNTFPAPPHPSMLSVGGAQVFVAAWENRLQGLKLFLAIISHEMLRLPFRIPFFDDADCLGDACFVLCFQHERGSRNIPSVGSRDDNREEGQSIFRCLVRGIEQNKTPIPA</sequence>
<evidence type="ECO:0000313" key="1">
    <source>
        <dbReference type="EMBL" id="KAK7502997.1"/>
    </source>
</evidence>
<reference evidence="1 2" key="1">
    <citation type="journal article" date="2023" name="Sci. Data">
        <title>Genome assembly of the Korean intertidal mud-creeper Batillaria attramentaria.</title>
        <authorList>
            <person name="Patra A.K."/>
            <person name="Ho P.T."/>
            <person name="Jun S."/>
            <person name="Lee S.J."/>
            <person name="Kim Y."/>
            <person name="Won Y.J."/>
        </authorList>
    </citation>
    <scope>NUCLEOTIDE SEQUENCE [LARGE SCALE GENOMIC DNA]</scope>
    <source>
        <strain evidence="1">Wonlab-2016</strain>
    </source>
</reference>
<comment type="caution">
    <text evidence="1">The sequence shown here is derived from an EMBL/GenBank/DDBJ whole genome shotgun (WGS) entry which is preliminary data.</text>
</comment>
<protein>
    <submittedName>
        <fullName evidence="1">Uncharacterized protein</fullName>
    </submittedName>
</protein>
<accession>A0ABD0LU32</accession>
<dbReference type="EMBL" id="JACVVK020000022">
    <property type="protein sequence ID" value="KAK7502997.1"/>
    <property type="molecule type" value="Genomic_DNA"/>
</dbReference>